<comment type="similarity">
    <text evidence="4">Belongs to the DASH complex DAD2 family.</text>
</comment>
<sequence>MLKNNVYHQTIVDKRADLEMLQEFRQLTAELATNLELVGDKLEHMKGGTESVALILANWQNVVKSISLASLGLMKYSESDYESRAPLPEALVRIKLDKEEQEEDTNE</sequence>
<evidence type="ECO:0000256" key="2">
    <source>
        <dbReference type="ARBA" id="ARBA00004186"/>
    </source>
</evidence>
<keyword evidence="8" id="KW-0132">Cell division</keyword>
<keyword evidence="9" id="KW-0493">Microtubule</keyword>
<keyword evidence="6" id="KW-0158">Chromosome</keyword>
<keyword evidence="15" id="KW-0131">Cell cycle</keyword>
<dbReference type="GeneID" id="30985266"/>
<keyword evidence="13" id="KW-0206">Cytoskeleton</keyword>
<name>A0A1E4SEZ8_9ASCO</name>
<organism evidence="18 19">
    <name type="scientific">Suhomyces tanzawaensis NRRL Y-17324</name>
    <dbReference type="NCBI Taxonomy" id="984487"/>
    <lineage>
        <taxon>Eukaryota</taxon>
        <taxon>Fungi</taxon>
        <taxon>Dikarya</taxon>
        <taxon>Ascomycota</taxon>
        <taxon>Saccharomycotina</taxon>
        <taxon>Pichiomycetes</taxon>
        <taxon>Debaryomycetaceae</taxon>
        <taxon>Suhomyces</taxon>
    </lineage>
</organism>
<accession>A0A1E4SEZ8</accession>
<comment type="subcellular location">
    <subcellularLocation>
        <location evidence="3">Chromosome</location>
        <location evidence="3">Centromere</location>
        <location evidence="3">Kinetochore</location>
    </subcellularLocation>
    <subcellularLocation>
        <location evidence="2">Cytoplasm</location>
        <location evidence="2">Cytoskeleton</location>
        <location evidence="2">Spindle</location>
    </subcellularLocation>
    <subcellularLocation>
        <location evidence="1">Nucleus</location>
    </subcellularLocation>
</comment>
<keyword evidence="16" id="KW-0137">Centromere</keyword>
<evidence type="ECO:0000256" key="6">
    <source>
        <dbReference type="ARBA" id="ARBA00022454"/>
    </source>
</evidence>
<evidence type="ECO:0000313" key="18">
    <source>
        <dbReference type="EMBL" id="ODV78060.1"/>
    </source>
</evidence>
<evidence type="ECO:0000256" key="14">
    <source>
        <dbReference type="ARBA" id="ARBA00023242"/>
    </source>
</evidence>
<dbReference type="AlphaFoldDB" id="A0A1E4SEZ8"/>
<dbReference type="GO" id="GO:1990023">
    <property type="term" value="C:mitotic spindle midzone"/>
    <property type="evidence" value="ECO:0007669"/>
    <property type="project" value="TreeGrafter"/>
</dbReference>
<evidence type="ECO:0000256" key="1">
    <source>
        <dbReference type="ARBA" id="ARBA00004123"/>
    </source>
</evidence>
<dbReference type="PANTHER" id="PTHR28036:SF1">
    <property type="entry name" value="DASH COMPLEX SUBUNIT DAD2"/>
    <property type="match status" value="1"/>
</dbReference>
<evidence type="ECO:0000256" key="15">
    <source>
        <dbReference type="ARBA" id="ARBA00023306"/>
    </source>
</evidence>
<keyword evidence="12" id="KW-0995">Kinetochore</keyword>
<dbReference type="InterPro" id="IPR013963">
    <property type="entry name" value="DASH_Dad2"/>
</dbReference>
<dbReference type="PANTHER" id="PTHR28036">
    <property type="entry name" value="DASH COMPLEX SUBUNIT DAD2"/>
    <property type="match status" value="1"/>
</dbReference>
<dbReference type="RefSeq" id="XP_020063182.1">
    <property type="nucleotide sequence ID" value="XM_020211130.1"/>
</dbReference>
<dbReference type="Pfam" id="PF08654">
    <property type="entry name" value="DASH_Dad2"/>
    <property type="match status" value="1"/>
</dbReference>
<protein>
    <recommendedName>
        <fullName evidence="5">DASH complex subunit DAD2</fullName>
    </recommendedName>
    <alternativeName>
        <fullName evidence="17">Outer kinetochore protein DAD2</fullName>
    </alternativeName>
</protein>
<evidence type="ECO:0000256" key="13">
    <source>
        <dbReference type="ARBA" id="ARBA00023212"/>
    </source>
</evidence>
<evidence type="ECO:0000256" key="9">
    <source>
        <dbReference type="ARBA" id="ARBA00022701"/>
    </source>
</evidence>
<dbReference type="GO" id="GO:0005874">
    <property type="term" value="C:microtubule"/>
    <property type="evidence" value="ECO:0007669"/>
    <property type="project" value="UniProtKB-KW"/>
</dbReference>
<keyword evidence="14" id="KW-0539">Nucleus</keyword>
<dbReference type="GO" id="GO:0042729">
    <property type="term" value="C:DASH complex"/>
    <property type="evidence" value="ECO:0007669"/>
    <property type="project" value="InterPro"/>
</dbReference>
<evidence type="ECO:0000256" key="8">
    <source>
        <dbReference type="ARBA" id="ARBA00022618"/>
    </source>
</evidence>
<evidence type="ECO:0000256" key="16">
    <source>
        <dbReference type="ARBA" id="ARBA00023328"/>
    </source>
</evidence>
<keyword evidence="19" id="KW-1185">Reference proteome</keyword>
<keyword evidence="10" id="KW-0498">Mitosis</keyword>
<evidence type="ECO:0000256" key="12">
    <source>
        <dbReference type="ARBA" id="ARBA00022838"/>
    </source>
</evidence>
<keyword evidence="11" id="KW-0159">Chromosome partition</keyword>
<reference evidence="19" key="1">
    <citation type="submission" date="2016-05" db="EMBL/GenBank/DDBJ databases">
        <title>Comparative genomics of biotechnologically important yeasts.</title>
        <authorList>
            <consortium name="DOE Joint Genome Institute"/>
            <person name="Riley R."/>
            <person name="Haridas S."/>
            <person name="Wolfe K.H."/>
            <person name="Lopes M.R."/>
            <person name="Hittinger C.T."/>
            <person name="Goker M."/>
            <person name="Salamov A."/>
            <person name="Wisecaver J."/>
            <person name="Long T.M."/>
            <person name="Aerts A.L."/>
            <person name="Barry K."/>
            <person name="Choi C."/>
            <person name="Clum A."/>
            <person name="Coughlan A.Y."/>
            <person name="Deshpande S."/>
            <person name="Douglass A.P."/>
            <person name="Hanson S.J."/>
            <person name="Klenk H.-P."/>
            <person name="Labutti K."/>
            <person name="Lapidus A."/>
            <person name="Lindquist E."/>
            <person name="Lipzen A."/>
            <person name="Meier-Kolthoff J.P."/>
            <person name="Ohm R.A."/>
            <person name="Otillar R.P."/>
            <person name="Pangilinan J."/>
            <person name="Peng Y."/>
            <person name="Rokas A."/>
            <person name="Rosa C.A."/>
            <person name="Scheuner C."/>
            <person name="Sibirny A.A."/>
            <person name="Slot J.C."/>
            <person name="Stielow J.B."/>
            <person name="Sun H."/>
            <person name="Kurtzman C.P."/>
            <person name="Blackwell M."/>
            <person name="Grigoriev I.V."/>
            <person name="Jeffries T.W."/>
        </authorList>
    </citation>
    <scope>NUCLEOTIDE SEQUENCE [LARGE SCALE GENOMIC DNA]</scope>
    <source>
        <strain evidence="19">NRRL Y-17324</strain>
    </source>
</reference>
<dbReference type="EMBL" id="KV453914">
    <property type="protein sequence ID" value="ODV78060.1"/>
    <property type="molecule type" value="Genomic_DNA"/>
</dbReference>
<dbReference type="STRING" id="984487.A0A1E4SEZ8"/>
<evidence type="ECO:0000256" key="7">
    <source>
        <dbReference type="ARBA" id="ARBA00022490"/>
    </source>
</evidence>
<keyword evidence="7" id="KW-0963">Cytoplasm</keyword>
<dbReference type="Proteomes" id="UP000094285">
    <property type="component" value="Unassembled WGS sequence"/>
</dbReference>
<dbReference type="GO" id="GO:0044732">
    <property type="term" value="C:mitotic spindle pole body"/>
    <property type="evidence" value="ECO:0007669"/>
    <property type="project" value="TreeGrafter"/>
</dbReference>
<evidence type="ECO:0000256" key="17">
    <source>
        <dbReference type="ARBA" id="ARBA00030568"/>
    </source>
</evidence>
<dbReference type="GO" id="GO:0008608">
    <property type="term" value="P:attachment of spindle microtubules to kinetochore"/>
    <property type="evidence" value="ECO:0007669"/>
    <property type="project" value="TreeGrafter"/>
</dbReference>
<evidence type="ECO:0000313" key="19">
    <source>
        <dbReference type="Proteomes" id="UP000094285"/>
    </source>
</evidence>
<evidence type="ECO:0000256" key="3">
    <source>
        <dbReference type="ARBA" id="ARBA00004629"/>
    </source>
</evidence>
<dbReference type="GO" id="GO:0000278">
    <property type="term" value="P:mitotic cell cycle"/>
    <property type="evidence" value="ECO:0007669"/>
    <property type="project" value="InterPro"/>
</dbReference>
<evidence type="ECO:0000256" key="4">
    <source>
        <dbReference type="ARBA" id="ARBA00005501"/>
    </source>
</evidence>
<evidence type="ECO:0000256" key="10">
    <source>
        <dbReference type="ARBA" id="ARBA00022776"/>
    </source>
</evidence>
<evidence type="ECO:0000256" key="5">
    <source>
        <dbReference type="ARBA" id="ARBA00020260"/>
    </source>
</evidence>
<gene>
    <name evidence="18" type="ORF">CANTADRAFT_7524</name>
</gene>
<proteinExistence type="inferred from homology"/>
<dbReference type="OrthoDB" id="3230169at2759"/>
<evidence type="ECO:0000256" key="11">
    <source>
        <dbReference type="ARBA" id="ARBA00022829"/>
    </source>
</evidence>
<dbReference type="GO" id="GO:0051301">
    <property type="term" value="P:cell division"/>
    <property type="evidence" value="ECO:0007669"/>
    <property type="project" value="UniProtKB-KW"/>
</dbReference>